<reference evidence="1" key="2">
    <citation type="submission" date="2023-03" db="EMBL/GenBank/DDBJ databases">
        <authorList>
            <person name="Shen W."/>
            <person name="Cai J."/>
        </authorList>
    </citation>
    <scope>NUCLEOTIDE SEQUENCE</scope>
    <source>
        <strain evidence="1">Y3</strain>
    </source>
</reference>
<evidence type="ECO:0000313" key="2">
    <source>
        <dbReference type="EMBL" id="OUK04159.1"/>
    </source>
</evidence>
<organism evidence="2 3">
    <name type="scientific">Lactococcus petauri</name>
    <dbReference type="NCBI Taxonomy" id="1940789"/>
    <lineage>
        <taxon>Bacteria</taxon>
        <taxon>Bacillati</taxon>
        <taxon>Bacillota</taxon>
        <taxon>Bacilli</taxon>
        <taxon>Lactobacillales</taxon>
        <taxon>Streptococcaceae</taxon>
        <taxon>Lactococcus</taxon>
    </lineage>
</organism>
<gene>
    <name evidence="2" type="ORF">BZZ03_08830</name>
    <name evidence="1" type="ORF">P7D34_06340</name>
</gene>
<reference evidence="2 3" key="1">
    <citation type="submission" date="2017-02" db="EMBL/GenBank/DDBJ databases">
        <authorList>
            <person name="Peterson S.W."/>
        </authorList>
    </citation>
    <scope>NUCLEOTIDE SEQUENCE [LARGE SCALE GENOMIC DNA]</scope>
    <source>
        <strain evidence="2">159469</strain>
    </source>
</reference>
<dbReference type="Proteomes" id="UP001257962">
    <property type="component" value="Unassembled WGS sequence"/>
</dbReference>
<protein>
    <submittedName>
        <fullName evidence="2">Competence protein</fullName>
    </submittedName>
</protein>
<comment type="caution">
    <text evidence="2">The sequence shown here is derived from an EMBL/GenBank/DDBJ whole genome shotgun (WGS) entry which is preliminary data.</text>
</comment>
<proteinExistence type="predicted"/>
<evidence type="ECO:0000313" key="3">
    <source>
        <dbReference type="Proteomes" id="UP000194606"/>
    </source>
</evidence>
<dbReference type="EMBL" id="JARPYC010000005">
    <property type="protein sequence ID" value="MDT2666854.1"/>
    <property type="molecule type" value="Genomic_DNA"/>
</dbReference>
<evidence type="ECO:0000313" key="1">
    <source>
        <dbReference type="EMBL" id="MDT2666854.1"/>
    </source>
</evidence>
<dbReference type="EMBL" id="MUIZ01000005">
    <property type="protein sequence ID" value="OUK04159.1"/>
    <property type="molecule type" value="Genomic_DNA"/>
</dbReference>
<name>A0A252CCT9_9LACT</name>
<dbReference type="Proteomes" id="UP000194606">
    <property type="component" value="Unassembled WGS sequence"/>
</dbReference>
<accession>A0A252CCT9</accession>
<dbReference type="AlphaFoldDB" id="A0A252CCT9"/>
<dbReference type="RefSeq" id="WP_029343540.1">
    <property type="nucleotide sequence ID" value="NZ_CP045924.1"/>
</dbReference>
<sequence>MEHNLDMEQLEEIFHSVQHIVWKSSRLIPINFWTIDDYQQEGRLVLYDLLSDGVTQRNLFCHFKVRYKQRLIDIKRRERAFKRGFDCGTGLDIYEYSDALKGKAASPEHTLISGSLLEEVFENLSLRYRRLLKSYLAGDELHRMEKYRLKEKITKILYDQQ</sequence>